<name>A0A218KBH7_PORTR</name>
<dbReference type="GO" id="GO:0005576">
    <property type="term" value="C:extracellular region"/>
    <property type="evidence" value="ECO:0007669"/>
    <property type="project" value="InterPro"/>
</dbReference>
<evidence type="ECO:0000256" key="5">
    <source>
        <dbReference type="ARBA" id="ARBA00023157"/>
    </source>
</evidence>
<dbReference type="SUPFAM" id="SSF57625">
    <property type="entry name" value="Invertebrate chitin-binding proteins"/>
    <property type="match status" value="1"/>
</dbReference>
<dbReference type="PANTHER" id="PTHR11177">
    <property type="entry name" value="CHITINASE"/>
    <property type="match status" value="1"/>
</dbReference>
<dbReference type="InterPro" id="IPR001223">
    <property type="entry name" value="Glyco_hydro18_cat"/>
</dbReference>
<dbReference type="InterPro" id="IPR050314">
    <property type="entry name" value="Glycosyl_Hydrlase_18"/>
</dbReference>
<dbReference type="InterPro" id="IPR036508">
    <property type="entry name" value="Chitin-bd_dom_sf"/>
</dbReference>
<evidence type="ECO:0000256" key="8">
    <source>
        <dbReference type="SAM" id="MobiDB-lite"/>
    </source>
</evidence>
<dbReference type="PANTHER" id="PTHR11177:SF317">
    <property type="entry name" value="CHITINASE 12-RELATED"/>
    <property type="match status" value="1"/>
</dbReference>
<dbReference type="PROSITE" id="PS51910">
    <property type="entry name" value="GH18_2"/>
    <property type="match status" value="2"/>
</dbReference>
<dbReference type="Gene3D" id="3.10.50.10">
    <property type="match status" value="2"/>
</dbReference>
<dbReference type="Pfam" id="PF01607">
    <property type="entry name" value="CBM_14"/>
    <property type="match status" value="1"/>
</dbReference>
<dbReference type="InterPro" id="IPR001579">
    <property type="entry name" value="Glyco_hydro_18_chit_AS"/>
</dbReference>
<evidence type="ECO:0000256" key="2">
    <source>
        <dbReference type="ARBA" id="ARBA00022669"/>
    </source>
</evidence>
<dbReference type="FunFam" id="3.20.20.80:FF:000007">
    <property type="entry name" value="Acidic mammalian chitinase"/>
    <property type="match status" value="2"/>
</dbReference>
<dbReference type="AlphaFoldDB" id="A0A218KBH7"/>
<feature type="chain" id="PRO_5012668301" evidence="9">
    <location>
        <begin position="22"/>
        <end position="1012"/>
    </location>
</feature>
<dbReference type="SMR" id="A0A218KBH7"/>
<dbReference type="InterPro" id="IPR002557">
    <property type="entry name" value="Chitin-bd_dom"/>
</dbReference>
<dbReference type="InterPro" id="IPR011583">
    <property type="entry name" value="Chitinase_II/V-like_cat"/>
</dbReference>
<keyword evidence="3 9" id="KW-0732">Signal</keyword>
<reference evidence="12" key="1">
    <citation type="submission" date="2014-07" db="EMBL/GenBank/DDBJ databases">
        <title>Four chitinases from swimming crab Portunus trituberculatus: cDNA characterization, classification and mRNA expression during the moulting cycle.</title>
        <authorList>
            <person name="Liu P."/>
        </authorList>
    </citation>
    <scope>NUCLEOTIDE SEQUENCE</scope>
</reference>
<evidence type="ECO:0000256" key="7">
    <source>
        <dbReference type="RuleBase" id="RU000489"/>
    </source>
</evidence>
<evidence type="ECO:0000256" key="3">
    <source>
        <dbReference type="ARBA" id="ARBA00022729"/>
    </source>
</evidence>
<evidence type="ECO:0000259" key="11">
    <source>
        <dbReference type="PROSITE" id="PS51910"/>
    </source>
</evidence>
<dbReference type="GO" id="GO:0004568">
    <property type="term" value="F:chitinase activity"/>
    <property type="evidence" value="ECO:0007669"/>
    <property type="project" value="TreeGrafter"/>
</dbReference>
<feature type="domain" description="Chitin-binding type-2" evidence="10">
    <location>
        <begin position="945"/>
        <end position="1004"/>
    </location>
</feature>
<dbReference type="PROSITE" id="PS50940">
    <property type="entry name" value="CHIT_BIND_II"/>
    <property type="match status" value="1"/>
</dbReference>
<organism evidence="12">
    <name type="scientific">Portunus trituberculatus</name>
    <name type="common">Swimming crab</name>
    <name type="synonym">Neptunus trituberculatus</name>
    <dbReference type="NCBI Taxonomy" id="210409"/>
    <lineage>
        <taxon>Eukaryota</taxon>
        <taxon>Metazoa</taxon>
        <taxon>Ecdysozoa</taxon>
        <taxon>Arthropoda</taxon>
        <taxon>Crustacea</taxon>
        <taxon>Multicrustacea</taxon>
        <taxon>Malacostraca</taxon>
        <taxon>Eumalacostraca</taxon>
        <taxon>Eucarida</taxon>
        <taxon>Decapoda</taxon>
        <taxon>Pleocyemata</taxon>
        <taxon>Brachyura</taxon>
        <taxon>Eubrachyura</taxon>
        <taxon>Portunoidea</taxon>
        <taxon>Portunidae</taxon>
        <taxon>Portuninae</taxon>
        <taxon>Portunus</taxon>
    </lineage>
</organism>
<dbReference type="GO" id="GO:0005975">
    <property type="term" value="P:carbohydrate metabolic process"/>
    <property type="evidence" value="ECO:0007669"/>
    <property type="project" value="InterPro"/>
</dbReference>
<evidence type="ECO:0000259" key="10">
    <source>
        <dbReference type="PROSITE" id="PS50940"/>
    </source>
</evidence>
<feature type="compositionally biased region" description="Polar residues" evidence="8">
    <location>
        <begin position="59"/>
        <end position="76"/>
    </location>
</feature>
<dbReference type="OrthoDB" id="6369623at2759"/>
<keyword evidence="6 7" id="KW-0326">Glycosidase</keyword>
<evidence type="ECO:0000256" key="4">
    <source>
        <dbReference type="ARBA" id="ARBA00022801"/>
    </source>
</evidence>
<dbReference type="Gene3D" id="2.170.140.10">
    <property type="entry name" value="Chitin binding domain"/>
    <property type="match status" value="1"/>
</dbReference>
<feature type="signal peptide" evidence="9">
    <location>
        <begin position="1"/>
        <end position="21"/>
    </location>
</feature>
<dbReference type="InterPro" id="IPR017853">
    <property type="entry name" value="GH"/>
</dbReference>
<dbReference type="FunFam" id="3.10.50.10:FF:000001">
    <property type="entry name" value="Chitinase 3-like 1"/>
    <property type="match status" value="2"/>
</dbReference>
<sequence length="1012" mass="113420">MRLRWILLGVVLLAALTTSLEQRGTSRFRGRLRAGQATSASVQTETAVNAVGRRRLATGTSTNTVSRRRQSGGTSRNRVRVRPRINLAAGRRRDDDDNGNGNDNGKSGDSDYKVVCYYTNWSQYRQKIGKFLPEHIDPFICSHIIYAFGWMKKGRLSSFEANDETKDGKTGFYEQVNGLKKQNPKLKVLLALGGWSFGTKKFKDMSATRYTRQTFIFSAIPFLREHDFDGLDLDWEYPKGNIDKANFVLLLKELYEAFEAEAKETGNPRLLLTAAVPVGPDNIKGGYDVPAVSRYLDFINVMAYDFHGKWENTVGHNAPVHAPSEDSEWRKQLSVDHASNLWAKLGAPKEKLIIGMPTYGRTFTLSNPARNSVNSPASGGGEAGKYTGEEGFMAYYEVCEHLRTGGEYIWHEEMQVPYMVKGKLWVGFDDERAIRNKMNWLKKGGFGGAMVWTVDMDDFTGEVCGGGVKYPLIGIMTEELLGRPRGGKDVDWAAVTKTSIARPTTLPPPISVNPMEVIREYQATLKQQQISSRIDIIDILPELPKDAPKVMCYFTSWSVKRPGAGRFEVESIDPFLCTHVIYAFGGMDNYRLAPGHPSDVGDGFKDGTYTRLMKLKEKNPNLKILLALGGWSFGSKPFQDLVSSQYRMNGFVYDSLEFLRTHEFDGLDIDWEYPRGPDDKANYVNLLKELRIAFEGEASSTGHSRLLLSAAVPASFEALAAGYDVPEISKYLDYINVMSYDFHGMWDNVVGHNSPLLPLETASSYQKKLTMDYSVKEWMKQGAPAQKIMVGMPMYGRSFTLKNTTQFDIGAEVMGGGHAGRYTQEEGFMAYYEVCDFLYEENTTLVWDNEQQVPFAYNGDQWIGFDDERSLGVKGDWLKTKGLGGVMIWSVDMDDFRGNCGTGKYPLLASLNEMISNYSVALTYEGPYENTGTLHGTSAKKDPNVISCDEADGHISYYEDKQDCTRYFMCEGERKHHMPCPVNLVFNAAQSVCDWPENVPGCETAISNPAAR</sequence>
<keyword evidence="4 7" id="KW-0378">Hydrolase</keyword>
<feature type="domain" description="GH18" evidence="11">
    <location>
        <begin position="112"/>
        <end position="483"/>
    </location>
</feature>
<dbReference type="GO" id="GO:0006032">
    <property type="term" value="P:chitin catabolic process"/>
    <property type="evidence" value="ECO:0007669"/>
    <property type="project" value="TreeGrafter"/>
</dbReference>
<evidence type="ECO:0000256" key="1">
    <source>
        <dbReference type="ARBA" id="ARBA00009121"/>
    </source>
</evidence>
<dbReference type="SMART" id="SM00494">
    <property type="entry name" value="ChtBD2"/>
    <property type="match status" value="1"/>
</dbReference>
<keyword evidence="2" id="KW-0147">Chitin-binding</keyword>
<dbReference type="FunFam" id="2.170.140.10:FF:000007">
    <property type="entry name" value="Acidic mammalian chitinase"/>
    <property type="match status" value="1"/>
</dbReference>
<dbReference type="InterPro" id="IPR029070">
    <property type="entry name" value="Chitinase_insertion_sf"/>
</dbReference>
<dbReference type="CDD" id="cd02872">
    <property type="entry name" value="GH18_chitolectin_chitotriosidase"/>
    <property type="match status" value="2"/>
</dbReference>
<dbReference type="PROSITE" id="PS01095">
    <property type="entry name" value="GH18_1"/>
    <property type="match status" value="2"/>
</dbReference>
<evidence type="ECO:0000256" key="6">
    <source>
        <dbReference type="ARBA" id="ARBA00023295"/>
    </source>
</evidence>
<comment type="similarity">
    <text evidence="1">Belongs to the glycosyl hydrolase 18 family. Chitinase class II subfamily.</text>
</comment>
<accession>A0A218KBH7</accession>
<proteinExistence type="evidence at transcript level"/>
<feature type="region of interest" description="Disordered" evidence="8">
    <location>
        <begin position="59"/>
        <end position="107"/>
    </location>
</feature>
<evidence type="ECO:0000256" key="9">
    <source>
        <dbReference type="SAM" id="SignalP"/>
    </source>
</evidence>
<dbReference type="EMBL" id="KM100753">
    <property type="protein sequence ID" value="AKE49856.1"/>
    <property type="molecule type" value="mRNA"/>
</dbReference>
<dbReference type="SUPFAM" id="SSF51445">
    <property type="entry name" value="(Trans)glycosidases"/>
    <property type="match status" value="2"/>
</dbReference>
<feature type="domain" description="GH18" evidence="11">
    <location>
        <begin position="548"/>
        <end position="918"/>
    </location>
</feature>
<dbReference type="SUPFAM" id="SSF54556">
    <property type="entry name" value="Chitinase insertion domain"/>
    <property type="match status" value="2"/>
</dbReference>
<evidence type="ECO:0000313" key="12">
    <source>
        <dbReference type="EMBL" id="AKE49856.1"/>
    </source>
</evidence>
<keyword evidence="5" id="KW-1015">Disulfide bond</keyword>
<dbReference type="GO" id="GO:0008061">
    <property type="term" value="F:chitin binding"/>
    <property type="evidence" value="ECO:0007669"/>
    <property type="project" value="UniProtKB-KW"/>
</dbReference>
<dbReference type="Gene3D" id="3.20.20.80">
    <property type="entry name" value="Glycosidases"/>
    <property type="match status" value="2"/>
</dbReference>
<dbReference type="SMART" id="SM00636">
    <property type="entry name" value="Glyco_18"/>
    <property type="match status" value="2"/>
</dbReference>
<protein>
    <submittedName>
        <fullName evidence="12">Chitinase</fullName>
    </submittedName>
</protein>
<dbReference type="Pfam" id="PF00704">
    <property type="entry name" value="Glyco_hydro_18"/>
    <property type="match status" value="2"/>
</dbReference>